<dbReference type="PANTHER" id="PTHR46041:SF2">
    <property type="entry name" value="MITOCHONDRIAL INNER MEMBRANE PROTEASE SUBUNIT 2"/>
    <property type="match status" value="1"/>
</dbReference>
<evidence type="ECO:0000256" key="12">
    <source>
        <dbReference type="SAM" id="MobiDB-lite"/>
    </source>
</evidence>
<evidence type="ECO:0000256" key="9">
    <source>
        <dbReference type="ARBA" id="ARBA00023128"/>
    </source>
</evidence>
<name>A0A0C3Q675_9AGAM</name>
<keyword evidence="4" id="KW-0645">Protease</keyword>
<evidence type="ECO:0000256" key="11">
    <source>
        <dbReference type="PIRSR" id="PIRSR600223-1"/>
    </source>
</evidence>
<feature type="domain" description="Peptidase S26" evidence="13">
    <location>
        <begin position="120"/>
        <end position="160"/>
    </location>
</feature>
<proteinExistence type="inferred from homology"/>
<dbReference type="GO" id="GO:0006627">
    <property type="term" value="P:protein processing involved in protein targeting to mitochondrion"/>
    <property type="evidence" value="ECO:0007669"/>
    <property type="project" value="InterPro"/>
</dbReference>
<gene>
    <name evidence="14" type="ORF">M407DRAFT_83014</name>
</gene>
<accession>A0A0C3Q675</accession>
<keyword evidence="8" id="KW-1133">Transmembrane helix</keyword>
<reference evidence="14 15" key="1">
    <citation type="submission" date="2014-04" db="EMBL/GenBank/DDBJ databases">
        <authorList>
            <consortium name="DOE Joint Genome Institute"/>
            <person name="Kuo A."/>
            <person name="Girlanda M."/>
            <person name="Perotto S."/>
            <person name="Kohler A."/>
            <person name="Nagy L.G."/>
            <person name="Floudas D."/>
            <person name="Copeland A."/>
            <person name="Barry K.W."/>
            <person name="Cichocki N."/>
            <person name="Veneault-Fourrey C."/>
            <person name="LaButti K."/>
            <person name="Lindquist E.A."/>
            <person name="Lipzen A."/>
            <person name="Lundell T."/>
            <person name="Morin E."/>
            <person name="Murat C."/>
            <person name="Sun H."/>
            <person name="Tunlid A."/>
            <person name="Henrissat B."/>
            <person name="Grigoriev I.V."/>
            <person name="Hibbett D.S."/>
            <person name="Martin F."/>
            <person name="Nordberg H.P."/>
            <person name="Cantor M.N."/>
            <person name="Hua S.X."/>
        </authorList>
    </citation>
    <scope>NUCLEOTIDE SEQUENCE [LARGE SCALE GENOMIC DNA]</scope>
    <source>
        <strain evidence="14 15">MUT 4182</strain>
    </source>
</reference>
<evidence type="ECO:0000313" key="15">
    <source>
        <dbReference type="Proteomes" id="UP000054248"/>
    </source>
</evidence>
<evidence type="ECO:0000256" key="4">
    <source>
        <dbReference type="ARBA" id="ARBA00022670"/>
    </source>
</evidence>
<dbReference type="InterPro" id="IPR036286">
    <property type="entry name" value="LexA/Signal_pep-like_sf"/>
</dbReference>
<dbReference type="PANTHER" id="PTHR46041">
    <property type="entry name" value="MITOCHONDRIAL INNER MEMBRANE PROTEASE SUBUNIT 2"/>
    <property type="match status" value="1"/>
</dbReference>
<dbReference type="HOGENOM" id="CLU_028723_4_1_1"/>
<dbReference type="CDD" id="cd06530">
    <property type="entry name" value="S26_SPase_I"/>
    <property type="match status" value="1"/>
</dbReference>
<feature type="region of interest" description="Disordered" evidence="12">
    <location>
        <begin position="189"/>
        <end position="212"/>
    </location>
</feature>
<dbReference type="PRINTS" id="PR00727">
    <property type="entry name" value="LEADERPTASE"/>
</dbReference>
<dbReference type="Proteomes" id="UP000054248">
    <property type="component" value="Unassembled WGS sequence"/>
</dbReference>
<sequence length="212" mass="23828">MWARFKNGFRKEHLYWVPPAIFVNTQVVTITNVRGRSMQPTFNPDSNQLFSDVVLLDRASTSPWITWYGQYFGIWRPKFERGDVIVLRSPDDPTKRIIKRIVATEYEVVKTLPPHPDPVVQVPQGHVWVEGDEPFHSKDSNYFGPASLGLVEGKIKGIVWPPSRIGPVPSPPPARTAKRVFKGWPGMSERIGKQAGGSPGVIVYGDSLDKNP</sequence>
<evidence type="ECO:0000256" key="7">
    <source>
        <dbReference type="ARBA" id="ARBA00022801"/>
    </source>
</evidence>
<dbReference type="Gene3D" id="2.10.109.10">
    <property type="entry name" value="Umud Fragment, subunit A"/>
    <property type="match status" value="1"/>
</dbReference>
<evidence type="ECO:0000256" key="2">
    <source>
        <dbReference type="ARBA" id="ARBA00007066"/>
    </source>
</evidence>
<evidence type="ECO:0000256" key="10">
    <source>
        <dbReference type="ARBA" id="ARBA00023136"/>
    </source>
</evidence>
<keyword evidence="9" id="KW-0496">Mitochondrion</keyword>
<comment type="subcellular location">
    <subcellularLocation>
        <location evidence="1">Mitochondrion inner membrane</location>
        <topology evidence="1">Single-pass membrane protein</topology>
    </subcellularLocation>
</comment>
<dbReference type="InterPro" id="IPR037730">
    <property type="entry name" value="IMP2"/>
</dbReference>
<dbReference type="EMBL" id="KN823231">
    <property type="protein sequence ID" value="KIO19266.1"/>
    <property type="molecule type" value="Genomic_DNA"/>
</dbReference>
<protein>
    <recommendedName>
        <fullName evidence="3">Mitochondrial inner membrane protease subunit 2</fullName>
    </recommendedName>
</protein>
<keyword evidence="5" id="KW-0812">Transmembrane</keyword>
<dbReference type="SUPFAM" id="SSF51306">
    <property type="entry name" value="LexA/Signal peptidase"/>
    <property type="match status" value="1"/>
</dbReference>
<dbReference type="InterPro" id="IPR000223">
    <property type="entry name" value="Pept_S26A_signal_pept_1"/>
</dbReference>
<dbReference type="AlphaFoldDB" id="A0A0C3Q675"/>
<evidence type="ECO:0000256" key="3">
    <source>
        <dbReference type="ARBA" id="ARBA00013650"/>
    </source>
</evidence>
<feature type="active site" evidence="11">
    <location>
        <position position="99"/>
    </location>
</feature>
<feature type="domain" description="Peptidase S26" evidence="13">
    <location>
        <begin position="20"/>
        <end position="105"/>
    </location>
</feature>
<evidence type="ECO:0000256" key="6">
    <source>
        <dbReference type="ARBA" id="ARBA00022792"/>
    </source>
</evidence>
<dbReference type="STRING" id="1051891.A0A0C3Q675"/>
<dbReference type="Pfam" id="PF10502">
    <property type="entry name" value="Peptidase_S26"/>
    <property type="match status" value="2"/>
</dbReference>
<organism evidence="14 15">
    <name type="scientific">Tulasnella calospora MUT 4182</name>
    <dbReference type="NCBI Taxonomy" id="1051891"/>
    <lineage>
        <taxon>Eukaryota</taxon>
        <taxon>Fungi</taxon>
        <taxon>Dikarya</taxon>
        <taxon>Basidiomycota</taxon>
        <taxon>Agaricomycotina</taxon>
        <taxon>Agaricomycetes</taxon>
        <taxon>Cantharellales</taxon>
        <taxon>Tulasnellaceae</taxon>
        <taxon>Tulasnella</taxon>
    </lineage>
</organism>
<evidence type="ECO:0000256" key="5">
    <source>
        <dbReference type="ARBA" id="ARBA00022692"/>
    </source>
</evidence>
<evidence type="ECO:0000256" key="8">
    <source>
        <dbReference type="ARBA" id="ARBA00022989"/>
    </source>
</evidence>
<dbReference type="FunFam" id="2.10.109.10:FF:000005">
    <property type="entry name" value="Mitochondrial inner membrane protease subunit"/>
    <property type="match status" value="1"/>
</dbReference>
<feature type="active site" evidence="11">
    <location>
        <position position="37"/>
    </location>
</feature>
<keyword evidence="7" id="KW-0378">Hydrolase</keyword>
<comment type="similarity">
    <text evidence="2">Belongs to the peptidase S26 family. IMP2 subfamily.</text>
</comment>
<evidence type="ECO:0000313" key="14">
    <source>
        <dbReference type="EMBL" id="KIO19266.1"/>
    </source>
</evidence>
<reference evidence="15" key="2">
    <citation type="submission" date="2015-01" db="EMBL/GenBank/DDBJ databases">
        <title>Evolutionary Origins and Diversification of the Mycorrhizal Mutualists.</title>
        <authorList>
            <consortium name="DOE Joint Genome Institute"/>
            <consortium name="Mycorrhizal Genomics Consortium"/>
            <person name="Kohler A."/>
            <person name="Kuo A."/>
            <person name="Nagy L.G."/>
            <person name="Floudas D."/>
            <person name="Copeland A."/>
            <person name="Barry K.W."/>
            <person name="Cichocki N."/>
            <person name="Veneault-Fourrey C."/>
            <person name="LaButti K."/>
            <person name="Lindquist E.A."/>
            <person name="Lipzen A."/>
            <person name="Lundell T."/>
            <person name="Morin E."/>
            <person name="Murat C."/>
            <person name="Riley R."/>
            <person name="Ohm R."/>
            <person name="Sun H."/>
            <person name="Tunlid A."/>
            <person name="Henrissat B."/>
            <person name="Grigoriev I.V."/>
            <person name="Hibbett D.S."/>
            <person name="Martin F."/>
        </authorList>
    </citation>
    <scope>NUCLEOTIDE SEQUENCE [LARGE SCALE GENOMIC DNA]</scope>
    <source>
        <strain evidence="15">MUT 4182</strain>
    </source>
</reference>
<evidence type="ECO:0000259" key="13">
    <source>
        <dbReference type="Pfam" id="PF10502"/>
    </source>
</evidence>
<dbReference type="GO" id="GO:0042720">
    <property type="term" value="C:mitochondrial inner membrane peptidase complex"/>
    <property type="evidence" value="ECO:0007669"/>
    <property type="project" value="InterPro"/>
</dbReference>
<keyword evidence="15" id="KW-1185">Reference proteome</keyword>
<dbReference type="GO" id="GO:0006465">
    <property type="term" value="P:signal peptide processing"/>
    <property type="evidence" value="ECO:0007669"/>
    <property type="project" value="InterPro"/>
</dbReference>
<dbReference type="InterPro" id="IPR019533">
    <property type="entry name" value="Peptidase_S26"/>
</dbReference>
<keyword evidence="10" id="KW-0472">Membrane</keyword>
<dbReference type="OrthoDB" id="308440at2759"/>
<keyword evidence="6" id="KW-0999">Mitochondrion inner membrane</keyword>
<dbReference type="GO" id="GO:0004252">
    <property type="term" value="F:serine-type endopeptidase activity"/>
    <property type="evidence" value="ECO:0007669"/>
    <property type="project" value="InterPro"/>
</dbReference>
<evidence type="ECO:0000256" key="1">
    <source>
        <dbReference type="ARBA" id="ARBA00004434"/>
    </source>
</evidence>